<evidence type="ECO:0000256" key="2">
    <source>
        <dbReference type="ARBA" id="ARBA00010917"/>
    </source>
</evidence>
<evidence type="ECO:0000256" key="6">
    <source>
        <dbReference type="ARBA" id="ARBA00022927"/>
    </source>
</evidence>
<keyword evidence="11" id="KW-1185">Reference proteome</keyword>
<name>A0A8J6DYH2_9EUKA</name>
<organism evidence="10 11">
    <name type="scientific">Carpediemonas membranifera</name>
    <dbReference type="NCBI Taxonomy" id="201153"/>
    <lineage>
        <taxon>Eukaryota</taxon>
        <taxon>Metamonada</taxon>
        <taxon>Carpediemonas-like organisms</taxon>
        <taxon>Carpediemonas</taxon>
    </lineage>
</organism>
<evidence type="ECO:0000313" key="10">
    <source>
        <dbReference type="EMBL" id="KAG9392229.1"/>
    </source>
</evidence>
<evidence type="ECO:0000313" key="11">
    <source>
        <dbReference type="Proteomes" id="UP000717585"/>
    </source>
</evidence>
<keyword evidence="5" id="KW-1000">Mitochondrion outer membrane</keyword>
<comment type="similarity">
    <text evidence="2">Belongs to the Tom7 family.</text>
</comment>
<comment type="caution">
    <text evidence="10">The sequence shown here is derived from an EMBL/GenBank/DDBJ whole genome shotgun (WGS) entry which is preliminary data.</text>
</comment>
<keyword evidence="8" id="KW-0496">Mitochondrion</keyword>
<evidence type="ECO:0000256" key="4">
    <source>
        <dbReference type="ARBA" id="ARBA00022692"/>
    </source>
</evidence>
<sequence length="65" mass="7419">MNGLRFHAQQPQQPPSEFVRKVKLVQRKFESIARPAVQYGAIPLILYLGLTTDPRPNMLSVFNPL</sequence>
<dbReference type="GO" id="GO:0005742">
    <property type="term" value="C:mitochondrial outer membrane translocase complex"/>
    <property type="evidence" value="ECO:0007669"/>
    <property type="project" value="InterPro"/>
</dbReference>
<evidence type="ECO:0000256" key="8">
    <source>
        <dbReference type="ARBA" id="ARBA00023128"/>
    </source>
</evidence>
<evidence type="ECO:0000256" key="1">
    <source>
        <dbReference type="ARBA" id="ARBA00004572"/>
    </source>
</evidence>
<keyword evidence="6" id="KW-0653">Protein transport</keyword>
<keyword evidence="7" id="KW-1133">Transmembrane helix</keyword>
<comment type="subcellular location">
    <subcellularLocation>
        <location evidence="1">Mitochondrion outer membrane</location>
        <topology evidence="1">Single-pass membrane protein</topology>
    </subcellularLocation>
</comment>
<evidence type="ECO:0000256" key="9">
    <source>
        <dbReference type="ARBA" id="ARBA00023136"/>
    </source>
</evidence>
<dbReference type="EMBL" id="JAHDYR010000038">
    <property type="protein sequence ID" value="KAG9392229.1"/>
    <property type="molecule type" value="Genomic_DNA"/>
</dbReference>
<dbReference type="Pfam" id="PF08038">
    <property type="entry name" value="Tom7"/>
    <property type="match status" value="1"/>
</dbReference>
<reference evidence="10" key="1">
    <citation type="submission" date="2021-05" db="EMBL/GenBank/DDBJ databases">
        <title>A free-living protist that lacks canonical eukaryotic 1 DNA replication and segregation systems.</title>
        <authorList>
            <person name="Salas-Leiva D.E."/>
            <person name="Tromer E.C."/>
            <person name="Curtis B.A."/>
            <person name="Jerlstrom-Hultqvist J."/>
            <person name="Kolisko M."/>
            <person name="Yi Z."/>
            <person name="Salas-Leiva J.S."/>
            <person name="Gallot-Lavallee L."/>
            <person name="Kops G.J.P.L."/>
            <person name="Archibald J.M."/>
            <person name="Simpson A.G.B."/>
            <person name="Roger A.J."/>
        </authorList>
    </citation>
    <scope>NUCLEOTIDE SEQUENCE</scope>
    <source>
        <strain evidence="10">BICM</strain>
    </source>
</reference>
<evidence type="ECO:0000256" key="3">
    <source>
        <dbReference type="ARBA" id="ARBA00022448"/>
    </source>
</evidence>
<keyword evidence="9" id="KW-0472">Membrane</keyword>
<accession>A0A8J6DYH2</accession>
<keyword evidence="4" id="KW-0812">Transmembrane</keyword>
<gene>
    <name evidence="10" type="ORF">J8273_5212</name>
</gene>
<evidence type="ECO:0000256" key="5">
    <source>
        <dbReference type="ARBA" id="ARBA00022787"/>
    </source>
</evidence>
<protein>
    <submittedName>
        <fullName evidence="10">Tom7</fullName>
    </submittedName>
</protein>
<dbReference type="AlphaFoldDB" id="A0A8J6DYH2"/>
<dbReference type="InterPro" id="IPR012621">
    <property type="entry name" value="Tom7"/>
</dbReference>
<evidence type="ECO:0000256" key="7">
    <source>
        <dbReference type="ARBA" id="ARBA00022989"/>
    </source>
</evidence>
<keyword evidence="3" id="KW-0813">Transport</keyword>
<dbReference type="GO" id="GO:0030150">
    <property type="term" value="P:protein import into mitochondrial matrix"/>
    <property type="evidence" value="ECO:0007669"/>
    <property type="project" value="InterPro"/>
</dbReference>
<proteinExistence type="inferred from homology"/>
<dbReference type="OrthoDB" id="284357at2759"/>
<dbReference type="Proteomes" id="UP000717585">
    <property type="component" value="Unassembled WGS sequence"/>
</dbReference>